<sequence length="149" mass="16640">MEIRGFDLGSTMVMRPVQATKKTPERKDAAPDAVQESNKQESVALSSGNPDKAQGVFAEEKASLTAKSAELKEEDERASQAKKKAEEETKLLDKNFTKAYFAVDDKTDSVVIRIVDREGKLLRQIPPEDYLKMLQTMKKNVESIFSTKA</sequence>
<keyword evidence="2" id="KW-0966">Cell projection</keyword>
<dbReference type="Pfam" id="PF03646">
    <property type="entry name" value="FlaG"/>
    <property type="match status" value="1"/>
</dbReference>
<dbReference type="Proteomes" id="UP001196980">
    <property type="component" value="Unassembled WGS sequence"/>
</dbReference>
<proteinExistence type="predicted"/>
<feature type="compositionally biased region" description="Polar residues" evidence="1">
    <location>
        <begin position="35"/>
        <end position="49"/>
    </location>
</feature>
<dbReference type="InterPro" id="IPR005186">
    <property type="entry name" value="FlaG"/>
</dbReference>
<dbReference type="RefSeq" id="WP_218253406.1">
    <property type="nucleotide sequence ID" value="NZ_JABXWD010000344.1"/>
</dbReference>
<keyword evidence="2" id="KW-0969">Cilium</keyword>
<keyword evidence="2" id="KW-0282">Flagellum</keyword>
<comment type="caution">
    <text evidence="2">The sequence shown here is derived from an EMBL/GenBank/DDBJ whole genome shotgun (WGS) entry which is preliminary data.</text>
</comment>
<protein>
    <submittedName>
        <fullName evidence="2">Flagellar protein FlaG</fullName>
    </submittedName>
</protein>
<feature type="region of interest" description="Disordered" evidence="1">
    <location>
        <begin position="1"/>
        <end position="87"/>
    </location>
</feature>
<name>A0ABS6S1S3_9BACT</name>
<evidence type="ECO:0000313" key="2">
    <source>
        <dbReference type="EMBL" id="MBV6342793.1"/>
    </source>
</evidence>
<feature type="compositionally biased region" description="Basic and acidic residues" evidence="1">
    <location>
        <begin position="69"/>
        <end position="87"/>
    </location>
</feature>
<keyword evidence="3" id="KW-1185">Reference proteome</keyword>
<evidence type="ECO:0000313" key="3">
    <source>
        <dbReference type="Proteomes" id="UP001196980"/>
    </source>
</evidence>
<dbReference type="SUPFAM" id="SSF160214">
    <property type="entry name" value="FlaG-like"/>
    <property type="match status" value="1"/>
</dbReference>
<dbReference type="EMBL" id="JABXWD010000344">
    <property type="protein sequence ID" value="MBV6342793.1"/>
    <property type="molecule type" value="Genomic_DNA"/>
</dbReference>
<accession>A0ABS6S1S3</accession>
<reference evidence="2 3" key="1">
    <citation type="journal article" date="2020" name="J Geophys Res Biogeosci">
        <title>Magnetotaxis as an Adaptation to Enable Bacterial Shuttling of Microbial Sulfur and Sulfur Cycling Across Aquatic Oxic#Anoxic Interfaces.</title>
        <authorList>
            <person name="Li J."/>
            <person name="Liu P."/>
            <person name="Wang J."/>
            <person name="Roberts A.P."/>
            <person name="Pan Y."/>
        </authorList>
    </citation>
    <scope>NUCLEOTIDE SEQUENCE [LARGE SCALE GENOMIC DNA]</scope>
    <source>
        <strain evidence="2 3">MYR-1_YQ</strain>
    </source>
</reference>
<gene>
    <name evidence="2" type="ORF">HWQ67_14495</name>
</gene>
<dbReference type="Gene3D" id="3.30.160.170">
    <property type="entry name" value="FlaG-like"/>
    <property type="match status" value="1"/>
</dbReference>
<dbReference type="InterPro" id="IPR035924">
    <property type="entry name" value="FlaG-like_sf"/>
</dbReference>
<evidence type="ECO:0000256" key="1">
    <source>
        <dbReference type="SAM" id="MobiDB-lite"/>
    </source>
</evidence>
<organism evidence="2 3">
    <name type="scientific">Candidatus Magnetobacterium casense</name>
    <dbReference type="NCBI Taxonomy" id="1455061"/>
    <lineage>
        <taxon>Bacteria</taxon>
        <taxon>Pseudomonadati</taxon>
        <taxon>Nitrospirota</taxon>
        <taxon>Thermodesulfovibrionia</taxon>
        <taxon>Thermodesulfovibrionales</taxon>
        <taxon>Candidatus Magnetobacteriaceae</taxon>
        <taxon>Candidatus Magnetobacterium</taxon>
    </lineage>
</organism>